<keyword evidence="2" id="KW-1185">Reference proteome</keyword>
<name>A0A1A9VLI4_GLOAU</name>
<dbReference type="AlphaFoldDB" id="A0A1A9VLI4"/>
<dbReference type="EnsemblMetazoa" id="GAUT040763-RA">
    <property type="protein sequence ID" value="GAUT040763-PA"/>
    <property type="gene ID" value="GAUT040763"/>
</dbReference>
<accession>A0A1A9VLI4</accession>
<dbReference type="STRING" id="7395.A0A1A9VLI4"/>
<proteinExistence type="predicted"/>
<dbReference type="VEuPathDB" id="VectorBase:GAUT040763"/>
<organism evidence="1 2">
    <name type="scientific">Glossina austeni</name>
    <name type="common">Savannah tsetse fly</name>
    <dbReference type="NCBI Taxonomy" id="7395"/>
    <lineage>
        <taxon>Eukaryota</taxon>
        <taxon>Metazoa</taxon>
        <taxon>Ecdysozoa</taxon>
        <taxon>Arthropoda</taxon>
        <taxon>Hexapoda</taxon>
        <taxon>Insecta</taxon>
        <taxon>Pterygota</taxon>
        <taxon>Neoptera</taxon>
        <taxon>Endopterygota</taxon>
        <taxon>Diptera</taxon>
        <taxon>Brachycera</taxon>
        <taxon>Muscomorpha</taxon>
        <taxon>Hippoboscoidea</taxon>
        <taxon>Glossinidae</taxon>
        <taxon>Glossina</taxon>
    </lineage>
</organism>
<evidence type="ECO:0000313" key="2">
    <source>
        <dbReference type="Proteomes" id="UP000078200"/>
    </source>
</evidence>
<dbReference type="Proteomes" id="UP000078200">
    <property type="component" value="Unassembled WGS sequence"/>
</dbReference>
<protein>
    <submittedName>
        <fullName evidence="1">Uncharacterized protein</fullName>
    </submittedName>
</protein>
<evidence type="ECO:0000313" key="1">
    <source>
        <dbReference type="EnsemblMetazoa" id="GAUT040763-PA"/>
    </source>
</evidence>
<sequence length="440" mass="48629">MSEGLKTLLEAAQYIEQQEKLKLSPLSASAVPAALLNSDQQSRFIVHAYDAATTNGHLINNNNNSTSHSTVNHSINIRNSNIRHVGLSGGNAGTATTTTTTTLQVSSSAPAAAATFQHVNGHHPAHHHPQHQHAAASAAAAAAAIALTNSANSGNGGGNNMEEELFGLEKVYLNRLMDMLPPAMLEQLQHQHALTLTRSIMPSTFWNLPRHGLIIPYHLERHLFNLNNMLMETLTPRTLSIQPAHVSNIPPTGNLLNDVFLRLHINSQNTQLTETSGGINRTDITHMHRATAHATVAQFANYYQTLQMLKQFINIPATTTATTTSLTSCCHPENTLKTSKEYFYNSLNRLNCKTLSARNTHVTRREKRLPHKRAENFVNRSNDLNSVQNCDNADNLLPPPKKKWIRHYLTGIYENKYKRLLYLSGTVSAILIAKVLVKVK</sequence>
<reference evidence="1" key="1">
    <citation type="submission" date="2020-05" db="UniProtKB">
        <authorList>
            <consortium name="EnsemblMetazoa"/>
        </authorList>
    </citation>
    <scope>IDENTIFICATION</scope>
    <source>
        <strain evidence="1">TTRI</strain>
    </source>
</reference>